<dbReference type="InterPro" id="IPR053877">
    <property type="entry name" value="RskA_N"/>
</dbReference>
<evidence type="ECO:0000256" key="4">
    <source>
        <dbReference type="ARBA" id="ARBA00022989"/>
    </source>
</evidence>
<comment type="domain">
    <text evidence="8">The cytosolic domain interacts with sigma factor SigK.</text>
</comment>
<dbReference type="Pfam" id="PF22618">
    <property type="entry name" value="RskA_N"/>
    <property type="match status" value="1"/>
</dbReference>
<keyword evidence="7 8" id="KW-0804">Transcription</keyword>
<dbReference type="InterPro" id="IPR041916">
    <property type="entry name" value="Anti_sigma_zinc_sf"/>
</dbReference>
<dbReference type="GO" id="GO:0005886">
    <property type="term" value="C:plasma membrane"/>
    <property type="evidence" value="ECO:0007669"/>
    <property type="project" value="UniProtKB-SubCell"/>
</dbReference>
<dbReference type="GO" id="GO:0016989">
    <property type="term" value="F:sigma factor antagonist activity"/>
    <property type="evidence" value="ECO:0007669"/>
    <property type="project" value="TreeGrafter"/>
</dbReference>
<sequence length="228" mass="23880">MTDPSEFDLLELAVPYALDAVSDSERAEIERRLTTAPGAVAEAFRSQVAEARETLVTLSDATAVPPPAALRVAVLQGNRSQARERRWRNAVLVAAAVLAVGGSAFAAGWMLRPPPAPPVAERVMTAPDVRSVSTALRSGGTATVVYSRERGDGMVMFDGAAAPPQGMAYQVWLMKDGVPIAAAPATRDLRTVMVPDIGRATALGVTVEPLGRATDALPGDMVGRVVLP</sequence>
<reference evidence="11 12" key="1">
    <citation type="submission" date="2019-01" db="EMBL/GenBank/DDBJ databases">
        <title>High-quality-draft genome sequences of five non-tuberculosis mycobacteriaceae isolated from a nosocomial environment.</title>
        <authorList>
            <person name="Tiago I."/>
            <person name="Alarico S."/>
            <person name="Pereira S.G."/>
            <person name="Coelho C."/>
            <person name="Maranha A."/>
            <person name="Empadinhas N."/>
        </authorList>
    </citation>
    <scope>NUCLEOTIDE SEQUENCE [LARGE SCALE GENOMIC DNA]</scope>
    <source>
        <strain evidence="11 12">24AIII</strain>
    </source>
</reference>
<dbReference type="Proteomes" id="UP000294929">
    <property type="component" value="Unassembled WGS sequence"/>
</dbReference>
<dbReference type="EMBL" id="SDLO01000001">
    <property type="protein sequence ID" value="TDK93615.1"/>
    <property type="molecule type" value="Genomic_DNA"/>
</dbReference>
<evidence type="ECO:0000313" key="11">
    <source>
        <dbReference type="EMBL" id="TDK93615.1"/>
    </source>
</evidence>
<gene>
    <name evidence="8" type="primary">rskA</name>
    <name evidence="11" type="ORF">EUA03_00425</name>
</gene>
<comment type="caution">
    <text evidence="11">The sequence shown here is derived from an EMBL/GenBank/DDBJ whole genome shotgun (WGS) entry which is preliminary data.</text>
</comment>
<feature type="domain" description="Anti-sigma K factor RskA C-terminal" evidence="9">
    <location>
        <begin position="92"/>
        <end position="213"/>
    </location>
</feature>
<dbReference type="InterPro" id="IPR051474">
    <property type="entry name" value="Anti-sigma-K/W_factor"/>
</dbReference>
<comment type="subcellular location">
    <subcellularLocation>
        <location evidence="1 8">Cell membrane</location>
        <topology evidence="1 8">Single-pass membrane protein</topology>
    </subcellularLocation>
</comment>
<evidence type="ECO:0000256" key="5">
    <source>
        <dbReference type="ARBA" id="ARBA00023015"/>
    </source>
</evidence>
<comment type="similarity">
    <text evidence="8">Belongs to the anti-sigma-K factor family.</text>
</comment>
<dbReference type="Pfam" id="PF10099">
    <property type="entry name" value="RskA_C"/>
    <property type="match status" value="1"/>
</dbReference>
<evidence type="ECO:0000259" key="9">
    <source>
        <dbReference type="Pfam" id="PF10099"/>
    </source>
</evidence>
<evidence type="ECO:0000256" key="3">
    <source>
        <dbReference type="ARBA" id="ARBA00022692"/>
    </source>
</evidence>
<keyword evidence="6 8" id="KW-0472">Membrane</keyword>
<evidence type="ECO:0000256" key="1">
    <source>
        <dbReference type="ARBA" id="ARBA00004162"/>
    </source>
</evidence>
<feature type="domain" description="Anti-sigma-K factor RskA N-terminal" evidence="10">
    <location>
        <begin position="9"/>
        <end position="55"/>
    </location>
</feature>
<dbReference type="PANTHER" id="PTHR37461">
    <property type="entry name" value="ANTI-SIGMA-K FACTOR RSKA"/>
    <property type="match status" value="1"/>
</dbReference>
<dbReference type="RefSeq" id="WP_073696996.1">
    <property type="nucleotide sequence ID" value="NZ_SDLO01000001.1"/>
</dbReference>
<name>A0A4R5WSF2_MYCMU</name>
<accession>A0A4R5WSF2</accession>
<dbReference type="GO" id="GO:0006417">
    <property type="term" value="P:regulation of translation"/>
    <property type="evidence" value="ECO:0007669"/>
    <property type="project" value="TreeGrafter"/>
</dbReference>
<dbReference type="PANTHER" id="PTHR37461:SF1">
    <property type="entry name" value="ANTI-SIGMA-K FACTOR RSKA"/>
    <property type="match status" value="1"/>
</dbReference>
<evidence type="ECO:0000256" key="8">
    <source>
        <dbReference type="RuleBase" id="RU363049"/>
    </source>
</evidence>
<protein>
    <recommendedName>
        <fullName evidence="8">Anti-sigma-K factor RskA</fullName>
    </recommendedName>
    <alternativeName>
        <fullName evidence="8">Sigma-K anti-sigma factor RskA</fullName>
    </alternativeName>
</protein>
<keyword evidence="4 8" id="KW-1133">Transmembrane helix</keyword>
<organism evidence="11 12">
    <name type="scientific">Mycolicibacterium mucogenicum</name>
    <name type="common">Mycobacterium mucogenicum</name>
    <dbReference type="NCBI Taxonomy" id="56689"/>
    <lineage>
        <taxon>Bacteria</taxon>
        <taxon>Bacillati</taxon>
        <taxon>Actinomycetota</taxon>
        <taxon>Actinomycetes</taxon>
        <taxon>Mycobacteriales</taxon>
        <taxon>Mycobacteriaceae</taxon>
        <taxon>Mycolicibacterium</taxon>
    </lineage>
</organism>
<evidence type="ECO:0000256" key="6">
    <source>
        <dbReference type="ARBA" id="ARBA00023136"/>
    </source>
</evidence>
<feature type="transmembrane region" description="Helical" evidence="8">
    <location>
        <begin position="89"/>
        <end position="111"/>
    </location>
</feature>
<dbReference type="InterPro" id="IPR018764">
    <property type="entry name" value="RskA_C"/>
</dbReference>
<keyword evidence="3 8" id="KW-0812">Transmembrane</keyword>
<keyword evidence="2 8" id="KW-1003">Cell membrane</keyword>
<comment type="function">
    <text evidence="8">An anti-sigma factor for extracytoplasmic function (ECF) sigma factor SigK. ECF sigma factors are held in an inactive form by an anti-sigma factor until released by regulated intramembrane proteolysis (RIP). RIP occurs when an extracytoplasmic signal triggers a concerted proteolytic cascade to transmit information and elicit cellular responses. The membrane-spanning regulatory substrate protein is first cut extracytoplasmically (site-1 protease, S1P), then within the membrane itself (site-2 protease, S2P, Rip1), while cytoplasmic proteases finish degrading the regulatory protein, liberating the sigma factor.</text>
</comment>
<evidence type="ECO:0000256" key="2">
    <source>
        <dbReference type="ARBA" id="ARBA00022475"/>
    </source>
</evidence>
<evidence type="ECO:0000259" key="10">
    <source>
        <dbReference type="Pfam" id="PF22618"/>
    </source>
</evidence>
<evidence type="ECO:0000256" key="7">
    <source>
        <dbReference type="ARBA" id="ARBA00023163"/>
    </source>
</evidence>
<keyword evidence="5 8" id="KW-0805">Transcription regulation</keyword>
<dbReference type="Gene3D" id="1.10.10.1320">
    <property type="entry name" value="Anti-sigma factor, zinc-finger domain"/>
    <property type="match status" value="1"/>
</dbReference>
<evidence type="ECO:0000313" key="12">
    <source>
        <dbReference type="Proteomes" id="UP000294929"/>
    </source>
</evidence>
<dbReference type="AlphaFoldDB" id="A0A4R5WSF2"/>
<proteinExistence type="inferred from homology"/>